<name>A0AAV3XKN5_9CYAN</name>
<comment type="caution">
    <text evidence="1">The sequence shown here is derived from an EMBL/GenBank/DDBJ whole genome shotgun (WGS) entry which is preliminary data.</text>
</comment>
<sequence length="75" mass="8571">MFKGETAINTRVRSIGTTTKTPQFTATAPQLVELNMHANWLWNLEKGAYACTPGSFNLFKYRYSRKETLKTRVSP</sequence>
<protein>
    <submittedName>
        <fullName evidence="1">Uncharacterized protein</fullName>
    </submittedName>
</protein>
<evidence type="ECO:0000313" key="2">
    <source>
        <dbReference type="Proteomes" id="UP001050975"/>
    </source>
</evidence>
<gene>
    <name evidence="1" type="ORF">MiSe_64220</name>
</gene>
<dbReference type="RefSeq" id="WP_226588053.1">
    <property type="nucleotide sequence ID" value="NZ_BLAY01000128.1"/>
</dbReference>
<dbReference type="AlphaFoldDB" id="A0AAV3XKN5"/>
<keyword evidence="2" id="KW-1185">Reference proteome</keyword>
<evidence type="ECO:0000313" key="1">
    <source>
        <dbReference type="EMBL" id="GET41610.1"/>
    </source>
</evidence>
<organism evidence="1 2">
    <name type="scientific">Microseira wollei NIES-4236</name>
    <dbReference type="NCBI Taxonomy" id="2530354"/>
    <lineage>
        <taxon>Bacteria</taxon>
        <taxon>Bacillati</taxon>
        <taxon>Cyanobacteriota</taxon>
        <taxon>Cyanophyceae</taxon>
        <taxon>Oscillatoriophycideae</taxon>
        <taxon>Aerosakkonematales</taxon>
        <taxon>Aerosakkonemataceae</taxon>
        <taxon>Microseira</taxon>
    </lineage>
</organism>
<dbReference type="Proteomes" id="UP001050975">
    <property type="component" value="Unassembled WGS sequence"/>
</dbReference>
<dbReference type="EMBL" id="BLAY01000128">
    <property type="protein sequence ID" value="GET41610.1"/>
    <property type="molecule type" value="Genomic_DNA"/>
</dbReference>
<reference evidence="1" key="1">
    <citation type="submission" date="2019-10" db="EMBL/GenBank/DDBJ databases">
        <title>Draft genome sequece of Microseira wollei NIES-4236.</title>
        <authorList>
            <person name="Yamaguchi H."/>
            <person name="Suzuki S."/>
            <person name="Kawachi M."/>
        </authorList>
    </citation>
    <scope>NUCLEOTIDE SEQUENCE</scope>
    <source>
        <strain evidence="1">NIES-4236</strain>
    </source>
</reference>
<accession>A0AAV3XKN5</accession>
<proteinExistence type="predicted"/>